<gene>
    <name evidence="2" type="ORF">HD596_001179</name>
</gene>
<dbReference type="AlphaFoldDB" id="A0A7W9FZJ0"/>
<comment type="caution">
    <text evidence="2">The sequence shown here is derived from an EMBL/GenBank/DDBJ whole genome shotgun (WGS) entry which is preliminary data.</text>
</comment>
<accession>A0A7W9FZJ0</accession>
<dbReference type="Proteomes" id="UP000579153">
    <property type="component" value="Unassembled WGS sequence"/>
</dbReference>
<organism evidence="2 3">
    <name type="scientific">Nonomuraea jabiensis</name>
    <dbReference type="NCBI Taxonomy" id="882448"/>
    <lineage>
        <taxon>Bacteria</taxon>
        <taxon>Bacillati</taxon>
        <taxon>Actinomycetota</taxon>
        <taxon>Actinomycetes</taxon>
        <taxon>Streptosporangiales</taxon>
        <taxon>Streptosporangiaceae</taxon>
        <taxon>Nonomuraea</taxon>
    </lineage>
</organism>
<dbReference type="EMBL" id="JACHMB010000001">
    <property type="protein sequence ID" value="MBB5774423.1"/>
    <property type="molecule type" value="Genomic_DNA"/>
</dbReference>
<evidence type="ECO:0000313" key="2">
    <source>
        <dbReference type="EMBL" id="MBB5774423.1"/>
    </source>
</evidence>
<keyword evidence="3" id="KW-1185">Reference proteome</keyword>
<reference evidence="2 3" key="1">
    <citation type="submission" date="2020-08" db="EMBL/GenBank/DDBJ databases">
        <title>Sequencing the genomes of 1000 actinobacteria strains.</title>
        <authorList>
            <person name="Klenk H.-P."/>
        </authorList>
    </citation>
    <scope>NUCLEOTIDE SEQUENCE [LARGE SCALE GENOMIC DNA]</scope>
    <source>
        <strain evidence="2 3">DSM 45507</strain>
    </source>
</reference>
<evidence type="ECO:0000256" key="1">
    <source>
        <dbReference type="SAM" id="MobiDB-lite"/>
    </source>
</evidence>
<name>A0A7W9FZJ0_9ACTN</name>
<sequence>MRQARVNTGKQIGVLPILCDLLGAGGVQSRVIQHIKLNMEGPVMKIAGQSRTFLFRSKARQPSGSSRCRTAHTFTSR</sequence>
<protein>
    <submittedName>
        <fullName evidence="2">Uncharacterized protein</fullName>
    </submittedName>
</protein>
<evidence type="ECO:0000313" key="3">
    <source>
        <dbReference type="Proteomes" id="UP000579153"/>
    </source>
</evidence>
<feature type="compositionally biased region" description="Polar residues" evidence="1">
    <location>
        <begin position="60"/>
        <end position="77"/>
    </location>
</feature>
<feature type="region of interest" description="Disordered" evidence="1">
    <location>
        <begin position="58"/>
        <end position="77"/>
    </location>
</feature>
<proteinExistence type="predicted"/>